<reference evidence="11 12" key="1">
    <citation type="submission" date="2019-06" db="EMBL/GenBank/DDBJ databases">
        <title>Sequencing the genomes of 1000 actinobacteria strains.</title>
        <authorList>
            <person name="Klenk H.-P."/>
        </authorList>
    </citation>
    <scope>NUCLEOTIDE SEQUENCE [LARGE SCALE GENOMIC DNA]</scope>
    <source>
        <strain evidence="11 12">DSM 19560</strain>
    </source>
</reference>
<feature type="transmembrane region" description="Helical" evidence="9">
    <location>
        <begin position="20"/>
        <end position="45"/>
    </location>
</feature>
<feature type="transmembrane region" description="Helical" evidence="9">
    <location>
        <begin position="89"/>
        <end position="108"/>
    </location>
</feature>
<dbReference type="GO" id="GO:0005886">
    <property type="term" value="C:plasma membrane"/>
    <property type="evidence" value="ECO:0007669"/>
    <property type="project" value="UniProtKB-SubCell"/>
</dbReference>
<name>A0A561E415_9MICO</name>
<evidence type="ECO:0000256" key="7">
    <source>
        <dbReference type="ARBA" id="ARBA00023136"/>
    </source>
</evidence>
<proteinExistence type="inferred from homology"/>
<feature type="region of interest" description="Disordered" evidence="8">
    <location>
        <begin position="468"/>
        <end position="511"/>
    </location>
</feature>
<evidence type="ECO:0000256" key="2">
    <source>
        <dbReference type="ARBA" id="ARBA00008537"/>
    </source>
</evidence>
<comment type="caution">
    <text evidence="11">The sequence shown here is derived from an EMBL/GenBank/DDBJ whole genome shotgun (WGS) entry which is preliminary data.</text>
</comment>
<keyword evidence="4" id="KW-1003">Cell membrane</keyword>
<dbReference type="SUPFAM" id="SSF103473">
    <property type="entry name" value="MFS general substrate transporter"/>
    <property type="match status" value="1"/>
</dbReference>
<accession>A0A561E415</accession>
<evidence type="ECO:0000256" key="4">
    <source>
        <dbReference type="ARBA" id="ARBA00022475"/>
    </source>
</evidence>
<dbReference type="Proteomes" id="UP000318297">
    <property type="component" value="Unassembled WGS sequence"/>
</dbReference>
<dbReference type="Gene3D" id="1.20.1250.20">
    <property type="entry name" value="MFS general substrate transporter like domains"/>
    <property type="match status" value="2"/>
</dbReference>
<comment type="subcellular location">
    <subcellularLocation>
        <location evidence="1">Cell membrane</location>
        <topology evidence="1">Multi-pass membrane protein</topology>
    </subcellularLocation>
</comment>
<feature type="domain" description="Major facilitator superfamily (MFS) profile" evidence="10">
    <location>
        <begin position="23"/>
        <end position="470"/>
    </location>
</feature>
<feature type="transmembrane region" description="Helical" evidence="9">
    <location>
        <begin position="282"/>
        <end position="303"/>
    </location>
</feature>
<dbReference type="InterPro" id="IPR011701">
    <property type="entry name" value="MFS"/>
</dbReference>
<evidence type="ECO:0000256" key="6">
    <source>
        <dbReference type="ARBA" id="ARBA00022989"/>
    </source>
</evidence>
<dbReference type="EMBL" id="VIVQ01000002">
    <property type="protein sequence ID" value="TWE10348.1"/>
    <property type="molecule type" value="Genomic_DNA"/>
</dbReference>
<dbReference type="Pfam" id="PF07690">
    <property type="entry name" value="MFS_1"/>
    <property type="match status" value="1"/>
</dbReference>
<evidence type="ECO:0000256" key="8">
    <source>
        <dbReference type="SAM" id="MobiDB-lite"/>
    </source>
</evidence>
<feature type="transmembrane region" description="Helical" evidence="9">
    <location>
        <begin position="447"/>
        <end position="465"/>
    </location>
</feature>
<feature type="transmembrane region" description="Helical" evidence="9">
    <location>
        <begin position="114"/>
        <end position="136"/>
    </location>
</feature>
<evidence type="ECO:0000256" key="3">
    <source>
        <dbReference type="ARBA" id="ARBA00022448"/>
    </source>
</evidence>
<evidence type="ECO:0000256" key="5">
    <source>
        <dbReference type="ARBA" id="ARBA00022692"/>
    </source>
</evidence>
<dbReference type="PANTHER" id="PTHR42718">
    <property type="entry name" value="MAJOR FACILITATOR SUPERFAMILY MULTIDRUG TRANSPORTER MFSC"/>
    <property type="match status" value="1"/>
</dbReference>
<keyword evidence="5 9" id="KW-0812">Transmembrane</keyword>
<dbReference type="InterPro" id="IPR036259">
    <property type="entry name" value="MFS_trans_sf"/>
</dbReference>
<dbReference type="OrthoDB" id="7375466at2"/>
<keyword evidence="12" id="KW-1185">Reference proteome</keyword>
<evidence type="ECO:0000256" key="1">
    <source>
        <dbReference type="ARBA" id="ARBA00004651"/>
    </source>
</evidence>
<evidence type="ECO:0000313" key="11">
    <source>
        <dbReference type="EMBL" id="TWE10348.1"/>
    </source>
</evidence>
<gene>
    <name evidence="11" type="ORF">BKA23_2705</name>
</gene>
<comment type="similarity">
    <text evidence="2">Belongs to the major facilitator superfamily. EmrB family.</text>
</comment>
<feature type="transmembrane region" description="Helical" evidence="9">
    <location>
        <begin position="241"/>
        <end position="261"/>
    </location>
</feature>
<evidence type="ECO:0000256" key="9">
    <source>
        <dbReference type="SAM" id="Phobius"/>
    </source>
</evidence>
<dbReference type="CDD" id="cd17503">
    <property type="entry name" value="MFS_LmrB_MDR_like"/>
    <property type="match status" value="1"/>
</dbReference>
<feature type="transmembrane region" description="Helical" evidence="9">
    <location>
        <begin position="309"/>
        <end position="328"/>
    </location>
</feature>
<keyword evidence="3" id="KW-0813">Transport</keyword>
<sequence>MSRLSSPSPRTEPAPIDPAVWRILGVVLLGAVAVLFDTTIVSVALRTLTVSLHTSVATVQWVSTGYLLAMGVTIPIAAWAQRVLGGRRLWILALSIFLAGSVLSSVSWNITSLIAFRVVQGIGGGIIVPLTSTLIIQAAGGRQLGRIMSVAGLPAVLGPILGPVIGGFILEHLHWSWMFWINVPFCVAGIALALRYLPADPPISRHRIDGIGFVLMAPAFVGLLYGLSNVSKAGGFSRTDVVFPLVLGGILLAAFVGWALHRRGRALIDLTLLRHWPLTSSSILLFLSGASLYGAMLLLPLFFQELRGQSVLMTGMLLIPQGIGTLISRSTAGRLFDTMGARWLAVAGFLLAAAGTVPFAYADAHTSVLWLMGVLLLRGIGLGVATVPVMAIGFQGLRNEQIPDASIITRIAQQIGGSFGTAVLAMVLLDTRTSATTQSVTPGFHAAFWWATALTLLGMLLSLALPSSPPPAAADSAPHPQRGTALSPESVDNNEVDVAAESRVNVVGERP</sequence>
<dbReference type="GO" id="GO:0022857">
    <property type="term" value="F:transmembrane transporter activity"/>
    <property type="evidence" value="ECO:0007669"/>
    <property type="project" value="InterPro"/>
</dbReference>
<feature type="transmembrane region" description="Helical" evidence="9">
    <location>
        <begin position="210"/>
        <end position="229"/>
    </location>
</feature>
<protein>
    <submittedName>
        <fullName evidence="11">EmrB/QacA subfamily drug resistance transporter</fullName>
    </submittedName>
</protein>
<feature type="transmembrane region" description="Helical" evidence="9">
    <location>
        <begin position="415"/>
        <end position="435"/>
    </location>
</feature>
<feature type="transmembrane region" description="Helical" evidence="9">
    <location>
        <begin position="57"/>
        <end position="77"/>
    </location>
</feature>
<dbReference type="PANTHER" id="PTHR42718:SF9">
    <property type="entry name" value="MAJOR FACILITATOR SUPERFAMILY MULTIDRUG TRANSPORTER MFSC"/>
    <property type="match status" value="1"/>
</dbReference>
<keyword evidence="7 9" id="KW-0472">Membrane</keyword>
<feature type="transmembrane region" description="Helical" evidence="9">
    <location>
        <begin position="148"/>
        <end position="169"/>
    </location>
</feature>
<evidence type="ECO:0000259" key="10">
    <source>
        <dbReference type="PROSITE" id="PS50850"/>
    </source>
</evidence>
<feature type="transmembrane region" description="Helical" evidence="9">
    <location>
        <begin position="340"/>
        <end position="362"/>
    </location>
</feature>
<dbReference type="AlphaFoldDB" id="A0A561E415"/>
<keyword evidence="6 9" id="KW-1133">Transmembrane helix</keyword>
<dbReference type="PROSITE" id="PS50850">
    <property type="entry name" value="MFS"/>
    <property type="match status" value="1"/>
</dbReference>
<dbReference type="NCBIfam" id="TIGR00711">
    <property type="entry name" value="efflux_EmrB"/>
    <property type="match status" value="1"/>
</dbReference>
<feature type="transmembrane region" description="Helical" evidence="9">
    <location>
        <begin position="175"/>
        <end position="198"/>
    </location>
</feature>
<organism evidence="11 12">
    <name type="scientific">Rudaeicoccus suwonensis</name>
    <dbReference type="NCBI Taxonomy" id="657409"/>
    <lineage>
        <taxon>Bacteria</taxon>
        <taxon>Bacillati</taxon>
        <taxon>Actinomycetota</taxon>
        <taxon>Actinomycetes</taxon>
        <taxon>Micrococcales</taxon>
        <taxon>Dermacoccaceae</taxon>
        <taxon>Rudaeicoccus</taxon>
    </lineage>
</organism>
<feature type="transmembrane region" description="Helical" evidence="9">
    <location>
        <begin position="368"/>
        <end position="394"/>
    </location>
</feature>
<dbReference type="InterPro" id="IPR004638">
    <property type="entry name" value="EmrB-like"/>
</dbReference>
<evidence type="ECO:0000313" key="12">
    <source>
        <dbReference type="Proteomes" id="UP000318297"/>
    </source>
</evidence>
<dbReference type="RefSeq" id="WP_145229248.1">
    <property type="nucleotide sequence ID" value="NZ_VIVQ01000002.1"/>
</dbReference>
<dbReference type="InterPro" id="IPR020846">
    <property type="entry name" value="MFS_dom"/>
</dbReference>